<dbReference type="EMBL" id="SKFG01000017">
    <property type="protein sequence ID" value="TCZ75710.1"/>
    <property type="molecule type" value="Genomic_DNA"/>
</dbReference>
<dbReference type="PANTHER" id="PTHR41324:SF1">
    <property type="entry name" value="DUF2232 DOMAIN-CONTAINING PROTEIN"/>
    <property type="match status" value="1"/>
</dbReference>
<evidence type="ECO:0000313" key="3">
    <source>
        <dbReference type="Proteomes" id="UP000295418"/>
    </source>
</evidence>
<feature type="transmembrane region" description="Helical" evidence="1">
    <location>
        <begin position="12"/>
        <end position="39"/>
    </location>
</feature>
<organism evidence="2 3">
    <name type="scientific">Paenibacillus albiflavus</name>
    <dbReference type="NCBI Taxonomy" id="2545760"/>
    <lineage>
        <taxon>Bacteria</taxon>
        <taxon>Bacillati</taxon>
        <taxon>Bacillota</taxon>
        <taxon>Bacilli</taxon>
        <taxon>Bacillales</taxon>
        <taxon>Paenibacillaceae</taxon>
        <taxon>Paenibacillus</taxon>
    </lineage>
</organism>
<keyword evidence="1" id="KW-0472">Membrane</keyword>
<keyword evidence="3" id="KW-1185">Reference proteome</keyword>
<dbReference type="Proteomes" id="UP000295418">
    <property type="component" value="Unassembled WGS sequence"/>
</dbReference>
<name>A0A4R4E9W1_9BACL</name>
<feature type="transmembrane region" description="Helical" evidence="1">
    <location>
        <begin position="272"/>
        <end position="294"/>
    </location>
</feature>
<dbReference type="OrthoDB" id="2987886at2"/>
<dbReference type="InterPro" id="IPR018710">
    <property type="entry name" value="DUF2232"/>
</dbReference>
<protein>
    <submittedName>
        <fullName evidence="2">DUF2232 domain-containing protein</fullName>
    </submittedName>
</protein>
<accession>A0A4R4E9W1</accession>
<feature type="transmembrane region" description="Helical" evidence="1">
    <location>
        <begin position="211"/>
        <end position="228"/>
    </location>
</feature>
<evidence type="ECO:0000313" key="2">
    <source>
        <dbReference type="EMBL" id="TCZ75710.1"/>
    </source>
</evidence>
<reference evidence="2 3" key="1">
    <citation type="submission" date="2019-03" db="EMBL/GenBank/DDBJ databases">
        <authorList>
            <person name="Kim M.K.M."/>
        </authorList>
    </citation>
    <scope>NUCLEOTIDE SEQUENCE [LARGE SCALE GENOMIC DNA]</scope>
    <source>
        <strain evidence="2 3">18JY21-1</strain>
    </source>
</reference>
<gene>
    <name evidence="2" type="ORF">E0485_16570</name>
</gene>
<dbReference type="PANTHER" id="PTHR41324">
    <property type="entry name" value="MEMBRANE PROTEIN-RELATED"/>
    <property type="match status" value="1"/>
</dbReference>
<dbReference type="AlphaFoldDB" id="A0A4R4E9W1"/>
<comment type="caution">
    <text evidence="2">The sequence shown here is derived from an EMBL/GenBank/DDBJ whole genome shotgun (WGS) entry which is preliminary data.</text>
</comment>
<keyword evidence="1" id="KW-1133">Transmembrane helix</keyword>
<evidence type="ECO:0000256" key="1">
    <source>
        <dbReference type="SAM" id="Phobius"/>
    </source>
</evidence>
<sequence>MNPLHKQTLKSLLWTVAYTILLLSTITTFLPITICLLMIPVMALAVLETPLRFILFVLPAFIIAYLLAGSLSPVVLILGLFFLPAGIVMGSLHKKRKSARTVITAGTVALLFEMLICLVIATLSGYKVIGGFREMSKTYLDTIQPLLQGVMSGDAEKAFIDTMIEMIPTLLIMMSIFWAFVTHGLGRVFLSMSGTEVSRLRPLREWMLPRSFVWIYLLVLLFNMFVSTEGKSVLGAMVTNLYPLLLFAFAIQAVSFFFFLTHTTNKGKALPVLSIIALIFLPPAVFVYSFIGLFDVTFGLRDRFRKNK</sequence>
<feature type="transmembrane region" description="Helical" evidence="1">
    <location>
        <begin position="104"/>
        <end position="126"/>
    </location>
</feature>
<feature type="transmembrane region" description="Helical" evidence="1">
    <location>
        <begin position="240"/>
        <end position="260"/>
    </location>
</feature>
<dbReference type="Pfam" id="PF09991">
    <property type="entry name" value="DUF2232"/>
    <property type="match status" value="1"/>
</dbReference>
<proteinExistence type="predicted"/>
<keyword evidence="1" id="KW-0812">Transmembrane</keyword>
<feature type="transmembrane region" description="Helical" evidence="1">
    <location>
        <begin position="166"/>
        <end position="190"/>
    </location>
</feature>